<name>A0ABX8QMX8_9ACTN</name>
<dbReference type="RefSeq" id="WP_231333162.1">
    <property type="nucleotide sequence ID" value="NZ_CP059572.1"/>
</dbReference>
<protein>
    <submittedName>
        <fullName evidence="3">Uncharacterized protein</fullName>
    </submittedName>
</protein>
<keyword evidence="4" id="KW-1185">Reference proteome</keyword>
<gene>
    <name evidence="3" type="ORF">AGRA3207_000762</name>
</gene>
<dbReference type="EMBL" id="CP059572">
    <property type="protein sequence ID" value="QXJ20110.1"/>
    <property type="molecule type" value="Genomic_DNA"/>
</dbReference>
<dbReference type="Proteomes" id="UP001049518">
    <property type="component" value="Chromosome"/>
</dbReference>
<feature type="compositionally biased region" description="Gly residues" evidence="1">
    <location>
        <begin position="94"/>
        <end position="111"/>
    </location>
</feature>
<organism evidence="3 4">
    <name type="scientific">Actinomadura graeca</name>
    <dbReference type="NCBI Taxonomy" id="2750812"/>
    <lineage>
        <taxon>Bacteria</taxon>
        <taxon>Bacillati</taxon>
        <taxon>Actinomycetota</taxon>
        <taxon>Actinomycetes</taxon>
        <taxon>Streptosporangiales</taxon>
        <taxon>Thermomonosporaceae</taxon>
        <taxon>Actinomadura</taxon>
    </lineage>
</organism>
<proteinExistence type="predicted"/>
<keyword evidence="2" id="KW-0812">Transmembrane</keyword>
<evidence type="ECO:0000313" key="4">
    <source>
        <dbReference type="Proteomes" id="UP001049518"/>
    </source>
</evidence>
<reference evidence="3" key="1">
    <citation type="submission" date="2020-07" db="EMBL/GenBank/DDBJ databases">
        <authorList>
            <person name="Tarantini F.S."/>
            <person name="Hong K.W."/>
            <person name="Chan K.G."/>
        </authorList>
    </citation>
    <scope>NUCLEOTIDE SEQUENCE</scope>
    <source>
        <strain evidence="3">32-07</strain>
    </source>
</reference>
<keyword evidence="2" id="KW-1133">Transmembrane helix</keyword>
<evidence type="ECO:0000256" key="1">
    <source>
        <dbReference type="SAM" id="MobiDB-lite"/>
    </source>
</evidence>
<feature type="compositionally biased region" description="Low complexity" evidence="1">
    <location>
        <begin position="60"/>
        <end position="72"/>
    </location>
</feature>
<accession>A0ABX8QMX8</accession>
<feature type="compositionally biased region" description="Gly residues" evidence="1">
    <location>
        <begin position="48"/>
        <end position="59"/>
    </location>
</feature>
<feature type="region of interest" description="Disordered" evidence="1">
    <location>
        <begin position="46"/>
        <end position="115"/>
    </location>
</feature>
<keyword evidence="2" id="KW-0472">Membrane</keyword>
<feature type="transmembrane region" description="Helical" evidence="2">
    <location>
        <begin position="20"/>
        <end position="39"/>
    </location>
</feature>
<evidence type="ECO:0000256" key="2">
    <source>
        <dbReference type="SAM" id="Phobius"/>
    </source>
</evidence>
<sequence>MKPTRRGRGPRPVLARVAGYGGALLLVAAAVVVLLMPLADGDGRDGDGAGAAGTRGLPGSGTTAAPGPAGAADVPRGTSTGAPSGPVLPQDDGAGPGTGGGPTLPGRGGSGTETTWCPRGTAFYREAGDAVDVVITAATGGAVRAELTLRGYAPQSQQAAVRGGAPHTFHFRGVTARLVRRVTVTTVSAGTAVQTCHARAAA</sequence>
<evidence type="ECO:0000313" key="3">
    <source>
        <dbReference type="EMBL" id="QXJ20110.1"/>
    </source>
</evidence>